<dbReference type="EMBL" id="OX459120">
    <property type="protein sequence ID" value="CAI9098819.1"/>
    <property type="molecule type" value="Genomic_DNA"/>
</dbReference>
<keyword evidence="2" id="KW-0812">Transmembrane</keyword>
<proteinExistence type="predicted"/>
<keyword evidence="2" id="KW-0472">Membrane</keyword>
<gene>
    <name evidence="3" type="ORF">OLC1_LOCUS8942</name>
</gene>
<sequence>MVAGRPGNIKHGAFQAPPPPGQQTMNAAGVATPITGQPTAGPGGVAHQANIPTAQHSSEVLGQTRKLGVSPARMAVGGVAVIMTLAYFTLYSHKKPEASALDVARVSSGTASPQNTRPRD</sequence>
<evidence type="ECO:0000256" key="2">
    <source>
        <dbReference type="SAM" id="Phobius"/>
    </source>
</evidence>
<evidence type="ECO:0000256" key="1">
    <source>
        <dbReference type="SAM" id="MobiDB-lite"/>
    </source>
</evidence>
<name>A0AAV1CT75_OLDCO</name>
<dbReference type="AlphaFoldDB" id="A0AAV1CT75"/>
<dbReference type="Proteomes" id="UP001161247">
    <property type="component" value="Chromosome 3"/>
</dbReference>
<feature type="region of interest" description="Disordered" evidence="1">
    <location>
        <begin position="1"/>
        <end position="27"/>
    </location>
</feature>
<reference evidence="3" key="1">
    <citation type="submission" date="2023-03" db="EMBL/GenBank/DDBJ databases">
        <authorList>
            <person name="Julca I."/>
        </authorList>
    </citation>
    <scope>NUCLEOTIDE SEQUENCE</scope>
</reference>
<evidence type="ECO:0000313" key="3">
    <source>
        <dbReference type="EMBL" id="CAI9098819.1"/>
    </source>
</evidence>
<evidence type="ECO:0000313" key="4">
    <source>
        <dbReference type="Proteomes" id="UP001161247"/>
    </source>
</evidence>
<keyword evidence="2" id="KW-1133">Transmembrane helix</keyword>
<accession>A0AAV1CT75</accession>
<organism evidence="3 4">
    <name type="scientific">Oldenlandia corymbosa var. corymbosa</name>
    <dbReference type="NCBI Taxonomy" id="529605"/>
    <lineage>
        <taxon>Eukaryota</taxon>
        <taxon>Viridiplantae</taxon>
        <taxon>Streptophyta</taxon>
        <taxon>Embryophyta</taxon>
        <taxon>Tracheophyta</taxon>
        <taxon>Spermatophyta</taxon>
        <taxon>Magnoliopsida</taxon>
        <taxon>eudicotyledons</taxon>
        <taxon>Gunneridae</taxon>
        <taxon>Pentapetalae</taxon>
        <taxon>asterids</taxon>
        <taxon>lamiids</taxon>
        <taxon>Gentianales</taxon>
        <taxon>Rubiaceae</taxon>
        <taxon>Rubioideae</taxon>
        <taxon>Spermacoceae</taxon>
        <taxon>Hedyotis-Oldenlandia complex</taxon>
        <taxon>Oldenlandia</taxon>
    </lineage>
</organism>
<keyword evidence="4" id="KW-1185">Reference proteome</keyword>
<protein>
    <submittedName>
        <fullName evidence="3">OLC1v1035532C1</fullName>
    </submittedName>
</protein>
<feature type="transmembrane region" description="Helical" evidence="2">
    <location>
        <begin position="72"/>
        <end position="91"/>
    </location>
</feature>